<dbReference type="EMBL" id="PVTK01000020">
    <property type="protein sequence ID" value="PRY58178.1"/>
    <property type="molecule type" value="Genomic_DNA"/>
</dbReference>
<dbReference type="InterPro" id="IPR048126">
    <property type="entry name" value="Toxin_VasX"/>
</dbReference>
<gene>
    <name evidence="3" type="ORF">B0H98_1201</name>
</gene>
<keyword evidence="4" id="KW-1185">Reference proteome</keyword>
<reference evidence="3 4" key="1">
    <citation type="submission" date="2018-03" db="EMBL/GenBank/DDBJ databases">
        <title>Genomic Encyclopedia of Type Strains, Phase III (KMG-III): the genomes of soil and plant-associated and newly described type strains.</title>
        <authorList>
            <person name="Whitman W."/>
        </authorList>
    </citation>
    <scope>NUCLEOTIDE SEQUENCE [LARGE SCALE GENOMIC DNA]</scope>
    <source>
        <strain evidence="3 4">CGMCC 1.12152</strain>
    </source>
</reference>
<evidence type="ECO:0000313" key="4">
    <source>
        <dbReference type="Proteomes" id="UP000237647"/>
    </source>
</evidence>
<comment type="caution">
    <text evidence="3">The sequence shown here is derived from an EMBL/GenBank/DDBJ whole genome shotgun (WGS) entry which is preliminary data.</text>
</comment>
<keyword evidence="1" id="KW-0812">Transmembrane</keyword>
<name>A0A2T0UK00_9GAMM</name>
<proteinExistence type="predicted"/>
<dbReference type="NCBIfam" id="NF041559">
    <property type="entry name" value="BTH_I2691_fam"/>
    <property type="match status" value="1"/>
</dbReference>
<evidence type="ECO:0000259" key="2">
    <source>
        <dbReference type="Pfam" id="PF20249"/>
    </source>
</evidence>
<feature type="transmembrane region" description="Helical" evidence="1">
    <location>
        <begin position="809"/>
        <end position="831"/>
    </location>
</feature>
<keyword evidence="1" id="KW-1133">Transmembrane helix</keyword>
<accession>A0A2T0UK00</accession>
<feature type="non-terminal residue" evidence="3">
    <location>
        <position position="1"/>
    </location>
</feature>
<organism evidence="3 4">
    <name type="scientific">Vreelandella songnenensis</name>
    <dbReference type="NCBI Taxonomy" id="1176243"/>
    <lineage>
        <taxon>Bacteria</taxon>
        <taxon>Pseudomonadati</taxon>
        <taxon>Pseudomonadota</taxon>
        <taxon>Gammaproteobacteria</taxon>
        <taxon>Oceanospirillales</taxon>
        <taxon>Halomonadaceae</taxon>
        <taxon>Vreelandella</taxon>
    </lineage>
</organism>
<sequence length="1043" mass="114387">DGWLYVWVSEEGETRLDEYLIEGATFNGASHLTYPTYVSIAMAYSSVKWTERIREYVLENADVRQRRMRSVDLIAAINTVGDCASLAPHAGPITQLGEQVADITPNGAVDGFTSTTVSTAEREEAAGSDGGDEEESLYPLLAVKPEITHDSVLENVTKHDEAIFVALDDDLGIVNDLIFTLLGRQLELEAFLDEHGHRLETALITQTLCGLDESGMPDQVRQDPVKLRHARELIQQRLEAMRLQEVAATMNRSANIGRPDPVVELQYEAQLSTIDAELEALGIDPPNSDDLEALEKKSRWIHDVRYQEAVGYINAYQPQLERLQSHVKVSLDDTLTWLDRLPAEGGAVCYDPCEQQQSRELLEFAFLVSQAVGATETGREWLTKTFLERDTLIGTSLLNFTPALGTAFDAIAHEWSEGNAPGEEDGGISIGRATDIGNVVGNLKSVLDLESVQQSALYQQLSRPIKDSFEVMQVVVAGTGKAVWETLAYQALPATGAGAQVGAQAVVRGITNAMLVAFIHPDNLNVNSRLVRTEDFEARHRRWRADIIRRENRLRGQQDALARPATRQARASQLRDISAQQKALDDLGTKEPKRFMAYQGAGAAGGLTETLGFDELREQNRLRTEQVAGGVAAARQRMTRWMDSRGIGGLPLLVAVLNLLNVSDSILTAQKEGVSQADMEKIASQAGYATAAVLSLWVMPYWQRYANRTASFGTSTLKITQAGSQRWLNVAGNTEVSRLAGRMANRVAGMAAFAAIGAGIETWQIAQQYGKASGNDEQTALLAKGLTTTGMTIVGGTQLLGGLVGRWLAFSWILAPWASWALLALSVGYLISSMLADYYSRDGVRLWLYKSTWGNAKKWSDSDEDNTAELRALNEALFAPSLKLTPVVKTEFDMSRTMSQYSPGKRVSTLQGYWVQLALPATLAGEAISVSEQVAGGFWAPSASFQERPPQGEARELPGVCNYQADDPLRVWQAWLPAERLAAGEPFLMEVTYDEAIYSDTNGGLSFTFFKPEPSQGKRDVEVSEHYRGTDNSIKVPLTVPTV</sequence>
<protein>
    <recommendedName>
        <fullName evidence="2">Toxin VasX N-terminal region domain-containing protein</fullName>
    </recommendedName>
</protein>
<dbReference type="AlphaFoldDB" id="A0A2T0UK00"/>
<dbReference type="Pfam" id="PF20249">
    <property type="entry name" value="VasX_N"/>
    <property type="match status" value="1"/>
</dbReference>
<feature type="domain" description="Toxin VasX N-terminal region" evidence="2">
    <location>
        <begin position="2"/>
        <end position="75"/>
    </location>
</feature>
<keyword evidence="1" id="KW-0472">Membrane</keyword>
<dbReference type="InterPro" id="IPR046864">
    <property type="entry name" value="VasX_N"/>
</dbReference>
<evidence type="ECO:0000256" key="1">
    <source>
        <dbReference type="SAM" id="Phobius"/>
    </source>
</evidence>
<dbReference type="Proteomes" id="UP000237647">
    <property type="component" value="Unassembled WGS sequence"/>
</dbReference>
<evidence type="ECO:0000313" key="3">
    <source>
        <dbReference type="EMBL" id="PRY58178.1"/>
    </source>
</evidence>